<evidence type="ECO:0000313" key="1">
    <source>
        <dbReference type="EMBL" id="ODV53234.1"/>
    </source>
</evidence>
<evidence type="ECO:0000313" key="2">
    <source>
        <dbReference type="Proteomes" id="UP000094784"/>
    </source>
</evidence>
<protein>
    <submittedName>
        <fullName evidence="1">Uncharacterized protein</fullName>
    </submittedName>
</protein>
<organism evidence="1 2">
    <name type="scientific">Lysinibacillus fusiformis</name>
    <dbReference type="NCBI Taxonomy" id="28031"/>
    <lineage>
        <taxon>Bacteria</taxon>
        <taxon>Bacillati</taxon>
        <taxon>Bacillota</taxon>
        <taxon>Bacilli</taxon>
        <taxon>Bacillales</taxon>
        <taxon>Bacillaceae</taxon>
        <taxon>Lysinibacillus</taxon>
    </lineage>
</organism>
<reference evidence="1 2" key="1">
    <citation type="submission" date="2016-09" db="EMBL/GenBank/DDBJ databases">
        <title>Draft genome sequence of the soil isolate, Lysinibacillus fusiformis M5, a potential hypoxanthine producer.</title>
        <authorList>
            <person name="Gallegos-Monterrosa R."/>
            <person name="Maroti G."/>
            <person name="Balint B."/>
            <person name="Kovacs A.T."/>
        </authorList>
    </citation>
    <scope>NUCLEOTIDE SEQUENCE [LARGE SCALE GENOMIC DNA]</scope>
    <source>
        <strain evidence="1 2">M5</strain>
    </source>
</reference>
<sequence length="146" mass="17062">MSKISWFIKENDVYSEKKEHHAGTFRKDEKIVINMQAWNNRWGVKDAEDIISPVLSFRFDSFEDNALLRLCKVIVNQSLELPVTVKDNSAVVVIGETIIGRSNDGDENSYENKNNFIDIRLEIDIRDRDLKENDLKKMYFELHPLS</sequence>
<comment type="caution">
    <text evidence="1">The sequence shown here is derived from an EMBL/GenBank/DDBJ whole genome shotgun (WGS) entry which is preliminary data.</text>
</comment>
<proteinExistence type="predicted"/>
<dbReference type="RefSeq" id="WP_069483477.1">
    <property type="nucleotide sequence ID" value="NZ_CP130331.1"/>
</dbReference>
<name>A0A1E4QYD9_9BACI</name>
<dbReference type="Proteomes" id="UP000094784">
    <property type="component" value="Unassembled WGS sequence"/>
</dbReference>
<dbReference type="AlphaFoldDB" id="A0A1E4QYD9"/>
<accession>A0A1E4QYD9</accession>
<dbReference type="EMBL" id="MECQ01000008">
    <property type="protein sequence ID" value="ODV53234.1"/>
    <property type="molecule type" value="Genomic_DNA"/>
</dbReference>
<gene>
    <name evidence="1" type="ORF">BG258_23310</name>
</gene>